<dbReference type="GO" id="GO:0097320">
    <property type="term" value="P:plasma membrane tubulation"/>
    <property type="evidence" value="ECO:0007669"/>
    <property type="project" value="TreeGrafter"/>
</dbReference>
<dbReference type="SUPFAM" id="SSF50044">
    <property type="entry name" value="SH3-domain"/>
    <property type="match status" value="1"/>
</dbReference>
<dbReference type="GO" id="GO:0043332">
    <property type="term" value="C:mating projection tip"/>
    <property type="evidence" value="ECO:0007669"/>
    <property type="project" value="TreeGrafter"/>
</dbReference>
<dbReference type="SMART" id="SM00326">
    <property type="entry name" value="SH3"/>
    <property type="match status" value="1"/>
</dbReference>
<dbReference type="InterPro" id="IPR001452">
    <property type="entry name" value="SH3_domain"/>
</dbReference>
<dbReference type="Proteomes" id="UP001310594">
    <property type="component" value="Unassembled WGS sequence"/>
</dbReference>
<dbReference type="SUPFAM" id="SSF103657">
    <property type="entry name" value="BAR/IMD domain-like"/>
    <property type="match status" value="1"/>
</dbReference>
<evidence type="ECO:0000259" key="5">
    <source>
        <dbReference type="PROSITE" id="PS51021"/>
    </source>
</evidence>
<organism evidence="6 7">
    <name type="scientific">Elasticomyces elasticus</name>
    <dbReference type="NCBI Taxonomy" id="574655"/>
    <lineage>
        <taxon>Eukaryota</taxon>
        <taxon>Fungi</taxon>
        <taxon>Dikarya</taxon>
        <taxon>Ascomycota</taxon>
        <taxon>Pezizomycotina</taxon>
        <taxon>Dothideomycetes</taxon>
        <taxon>Dothideomycetidae</taxon>
        <taxon>Mycosphaerellales</taxon>
        <taxon>Teratosphaeriaceae</taxon>
        <taxon>Elasticomyces</taxon>
    </lineage>
</organism>
<feature type="compositionally biased region" description="Low complexity" evidence="3">
    <location>
        <begin position="368"/>
        <end position="379"/>
    </location>
</feature>
<evidence type="ECO:0000259" key="4">
    <source>
        <dbReference type="PROSITE" id="PS50002"/>
    </source>
</evidence>
<dbReference type="EMBL" id="JAVRQU010000001">
    <property type="protein sequence ID" value="KAK5708075.1"/>
    <property type="molecule type" value="Genomic_DNA"/>
</dbReference>
<feature type="domain" description="SH3" evidence="4">
    <location>
        <begin position="545"/>
        <end position="603"/>
    </location>
</feature>
<dbReference type="GO" id="GO:0031097">
    <property type="term" value="C:medial cortex"/>
    <property type="evidence" value="ECO:0007669"/>
    <property type="project" value="TreeGrafter"/>
</dbReference>
<evidence type="ECO:0000256" key="1">
    <source>
        <dbReference type="ARBA" id="ARBA00022443"/>
    </source>
</evidence>
<dbReference type="GO" id="GO:1990528">
    <property type="term" value="C:Rvs161p-Rvs167p complex"/>
    <property type="evidence" value="ECO:0007669"/>
    <property type="project" value="TreeGrafter"/>
</dbReference>
<gene>
    <name evidence="6" type="ORF">LTR97_000615</name>
</gene>
<feature type="region of interest" description="Disordered" evidence="3">
    <location>
        <begin position="297"/>
        <end position="394"/>
    </location>
</feature>
<sequence length="603" mass="64948">MKAMQRKVGALTGKRKEDQADVGVVLGEFKEVDDMLTKLVKDLTAFRNSWDDILKMQYDLTEAVATLYKPLDPSNDPEQRRAPTVTPQTYIQKCLGLQKLYSDLKTDLYTELNLIDQKLIRPAEEAKAATKGLGKTLKHRENCKLDYERYLSRAEHVRRKETRSIKEESALAAHESNLAQAQIDYETADDQVKQTFPPVTAAVASLIPYLAANQVMLQTTLVGQLYTVMDKYTRAHQTANPAPDDAEIVRVWESEYTGFRKELESGIAVIANGKAVQRTMTLPVDKGSTLTGLGIRNKAGGMMGKGNGSASPSGEGSSMTGMGIRNKAGGLMHKGGSGSSTPASGEGSSMTGLGIRNKAGGLMNRQGSPASHSPAVPASERPRIGQRQSSGTTTVSVYDDAREHHNDDYEAAPPKPPRPGGNSPGIGMPSPTINFGSKPGRIPSTSTSTYPQPAGDSVASWQRRASPPSDHAPPPSYEQAAATAVNSATHKAASDYFGRDSKTPAGTNSQHVAMASSLASSAMSAAAAKKKPPPPKPAKRMMSGQHVEYVTAIYDFDGQNDGDLAFREGDRIQVVHKTESVDDWWEGEVRGKRGSFPANYVKL</sequence>
<evidence type="ECO:0000256" key="3">
    <source>
        <dbReference type="SAM" id="MobiDB-lite"/>
    </source>
</evidence>
<dbReference type="Gene3D" id="1.20.1270.60">
    <property type="entry name" value="Arfaptin homology (AH) domain/BAR domain"/>
    <property type="match status" value="1"/>
</dbReference>
<dbReference type="InterPro" id="IPR046982">
    <property type="entry name" value="BIN3/RVS161-like"/>
</dbReference>
<protein>
    <recommendedName>
        <fullName evidence="8">SH3 domain-containing protein</fullName>
    </recommendedName>
</protein>
<dbReference type="Pfam" id="PF03114">
    <property type="entry name" value="BAR"/>
    <property type="match status" value="1"/>
</dbReference>
<dbReference type="PANTHER" id="PTHR47174">
    <property type="entry name" value="BRIDGING INTEGRATOR 3"/>
    <property type="match status" value="1"/>
</dbReference>
<dbReference type="AlphaFoldDB" id="A0AAN7WKH3"/>
<dbReference type="PRINTS" id="PR00452">
    <property type="entry name" value="SH3DOMAIN"/>
</dbReference>
<evidence type="ECO:0000313" key="7">
    <source>
        <dbReference type="Proteomes" id="UP001310594"/>
    </source>
</evidence>
<dbReference type="GO" id="GO:0030479">
    <property type="term" value="C:actin cortical patch"/>
    <property type="evidence" value="ECO:0007669"/>
    <property type="project" value="TreeGrafter"/>
</dbReference>
<evidence type="ECO:0000256" key="2">
    <source>
        <dbReference type="PROSITE-ProRule" id="PRU00192"/>
    </source>
</evidence>
<dbReference type="InterPro" id="IPR036028">
    <property type="entry name" value="SH3-like_dom_sf"/>
</dbReference>
<comment type="caution">
    <text evidence="6">The sequence shown here is derived from an EMBL/GenBank/DDBJ whole genome shotgun (WGS) entry which is preliminary data.</text>
</comment>
<dbReference type="Pfam" id="PF00018">
    <property type="entry name" value="SH3_1"/>
    <property type="match status" value="1"/>
</dbReference>
<dbReference type="InterPro" id="IPR027267">
    <property type="entry name" value="AH/BAR_dom_sf"/>
</dbReference>
<evidence type="ECO:0008006" key="8">
    <source>
        <dbReference type="Google" id="ProtNLM"/>
    </source>
</evidence>
<dbReference type="Gene3D" id="2.30.30.40">
    <property type="entry name" value="SH3 Domains"/>
    <property type="match status" value="1"/>
</dbReference>
<dbReference type="FunFam" id="2.30.30.40:FF:000100">
    <property type="entry name" value="SH3 domain-containing YSC84-like protein 1"/>
    <property type="match status" value="1"/>
</dbReference>
<feature type="domain" description="BAR" evidence="5">
    <location>
        <begin position="7"/>
        <end position="248"/>
    </location>
</feature>
<dbReference type="PROSITE" id="PS50002">
    <property type="entry name" value="SH3"/>
    <property type="match status" value="1"/>
</dbReference>
<dbReference type="InterPro" id="IPR004148">
    <property type="entry name" value="BAR_dom"/>
</dbReference>
<dbReference type="PROSITE" id="PS51021">
    <property type="entry name" value="BAR"/>
    <property type="match status" value="1"/>
</dbReference>
<feature type="compositionally biased region" description="Polar residues" evidence="3">
    <location>
        <begin position="339"/>
        <end position="351"/>
    </location>
</feature>
<reference evidence="6" key="1">
    <citation type="submission" date="2023-08" db="EMBL/GenBank/DDBJ databases">
        <title>Black Yeasts Isolated from many extreme environments.</title>
        <authorList>
            <person name="Coleine C."/>
            <person name="Stajich J.E."/>
            <person name="Selbmann L."/>
        </authorList>
    </citation>
    <scope>NUCLEOTIDE SEQUENCE</scope>
    <source>
        <strain evidence="6">CCFEE 5810</strain>
    </source>
</reference>
<dbReference type="PANTHER" id="PTHR47174:SF2">
    <property type="entry name" value="SH3 DOMAIN SIGNALLING PROTEIN (AFU_ORTHOLOGUE AFUA_5G07670)"/>
    <property type="match status" value="1"/>
</dbReference>
<accession>A0AAN7WKH3</accession>
<feature type="region of interest" description="Disordered" evidence="3">
    <location>
        <begin position="406"/>
        <end position="486"/>
    </location>
</feature>
<dbReference type="GO" id="GO:0008289">
    <property type="term" value="F:lipid binding"/>
    <property type="evidence" value="ECO:0007669"/>
    <property type="project" value="TreeGrafter"/>
</dbReference>
<keyword evidence="1 2" id="KW-0728">SH3 domain</keyword>
<name>A0AAN7WKH3_9PEZI</name>
<proteinExistence type="predicted"/>
<dbReference type="GO" id="GO:0051666">
    <property type="term" value="P:actin cortical patch localization"/>
    <property type="evidence" value="ECO:0007669"/>
    <property type="project" value="InterPro"/>
</dbReference>
<dbReference type="GO" id="GO:0006897">
    <property type="term" value="P:endocytosis"/>
    <property type="evidence" value="ECO:0007669"/>
    <property type="project" value="InterPro"/>
</dbReference>
<evidence type="ECO:0000313" key="6">
    <source>
        <dbReference type="EMBL" id="KAK5708075.1"/>
    </source>
</evidence>